<keyword evidence="3" id="KW-1185">Reference proteome</keyword>
<organism evidence="2 3">
    <name type="scientific">Senna tora</name>
    <dbReference type="NCBI Taxonomy" id="362788"/>
    <lineage>
        <taxon>Eukaryota</taxon>
        <taxon>Viridiplantae</taxon>
        <taxon>Streptophyta</taxon>
        <taxon>Embryophyta</taxon>
        <taxon>Tracheophyta</taxon>
        <taxon>Spermatophyta</taxon>
        <taxon>Magnoliopsida</taxon>
        <taxon>eudicotyledons</taxon>
        <taxon>Gunneridae</taxon>
        <taxon>Pentapetalae</taxon>
        <taxon>rosids</taxon>
        <taxon>fabids</taxon>
        <taxon>Fabales</taxon>
        <taxon>Fabaceae</taxon>
        <taxon>Caesalpinioideae</taxon>
        <taxon>Cassia clade</taxon>
        <taxon>Senna</taxon>
    </lineage>
</organism>
<dbReference type="Proteomes" id="UP000634136">
    <property type="component" value="Unassembled WGS sequence"/>
</dbReference>
<evidence type="ECO:0000313" key="2">
    <source>
        <dbReference type="EMBL" id="KAF7807954.1"/>
    </source>
</evidence>
<sequence>MGKIYELGGPELFIEHVLDDAATKCGSSGGRCHCSKKRKSKIKRVIRVPAISSKMADISADD</sequence>
<name>A0A834SPX2_9FABA</name>
<evidence type="ECO:0000259" key="1">
    <source>
        <dbReference type="Pfam" id="PF10533"/>
    </source>
</evidence>
<evidence type="ECO:0000313" key="3">
    <source>
        <dbReference type="Proteomes" id="UP000634136"/>
    </source>
</evidence>
<reference evidence="2" key="1">
    <citation type="submission" date="2020-09" db="EMBL/GenBank/DDBJ databases">
        <title>Genome-Enabled Discovery of Anthraquinone Biosynthesis in Senna tora.</title>
        <authorList>
            <person name="Kang S.-H."/>
            <person name="Pandey R.P."/>
            <person name="Lee C.-M."/>
            <person name="Sim J.-S."/>
            <person name="Jeong J.-T."/>
            <person name="Choi B.-S."/>
            <person name="Jung M."/>
            <person name="Ginzburg D."/>
            <person name="Zhao K."/>
            <person name="Won S.Y."/>
            <person name="Oh T.-J."/>
            <person name="Yu Y."/>
            <person name="Kim N.-H."/>
            <person name="Lee O.R."/>
            <person name="Lee T.-H."/>
            <person name="Bashyal P."/>
            <person name="Kim T.-S."/>
            <person name="Lee W.-H."/>
            <person name="Kawkins C."/>
            <person name="Kim C.-K."/>
            <person name="Kim J.S."/>
            <person name="Ahn B.O."/>
            <person name="Rhee S.Y."/>
            <person name="Sohng J.K."/>
        </authorList>
    </citation>
    <scope>NUCLEOTIDE SEQUENCE</scope>
    <source>
        <tissue evidence="2">Leaf</tissue>
    </source>
</reference>
<dbReference type="AlphaFoldDB" id="A0A834SPX2"/>
<protein>
    <submittedName>
        <fullName evidence="2">Putative WRKY transcription factor 7</fullName>
    </submittedName>
</protein>
<dbReference type="Pfam" id="PF10533">
    <property type="entry name" value="Plant_zn_clust"/>
    <property type="match status" value="1"/>
</dbReference>
<feature type="domain" description="Zn-cluster" evidence="1">
    <location>
        <begin position="21"/>
        <end position="57"/>
    </location>
</feature>
<proteinExistence type="predicted"/>
<accession>A0A834SPX2</accession>
<comment type="caution">
    <text evidence="2">The sequence shown here is derived from an EMBL/GenBank/DDBJ whole genome shotgun (WGS) entry which is preliminary data.</text>
</comment>
<dbReference type="OrthoDB" id="10611124at2759"/>
<gene>
    <name evidence="2" type="ORF">G2W53_040115</name>
</gene>
<dbReference type="InterPro" id="IPR018872">
    <property type="entry name" value="Zn-cluster-dom"/>
</dbReference>
<dbReference type="EMBL" id="JAAIUW010000012">
    <property type="protein sequence ID" value="KAF7807954.1"/>
    <property type="molecule type" value="Genomic_DNA"/>
</dbReference>